<evidence type="ECO:0000256" key="2">
    <source>
        <dbReference type="ARBA" id="ARBA00010663"/>
    </source>
</evidence>
<dbReference type="AlphaFoldDB" id="A0AAD8E7Z9"/>
<dbReference type="InterPro" id="IPR032675">
    <property type="entry name" value="LRR_dom_sf"/>
</dbReference>
<dbReference type="InterPro" id="IPR000276">
    <property type="entry name" value="GPCR_Rhodpsn"/>
</dbReference>
<dbReference type="GO" id="GO:0004930">
    <property type="term" value="F:G protein-coupled receptor activity"/>
    <property type="evidence" value="ECO:0007669"/>
    <property type="project" value="InterPro"/>
</dbReference>
<evidence type="ECO:0000256" key="7">
    <source>
        <dbReference type="ARBA" id="ARBA00022989"/>
    </source>
</evidence>
<dbReference type="PANTHER" id="PTHR24373:SF370">
    <property type="entry name" value="FISH-LIPS, ISOFORM E"/>
    <property type="match status" value="1"/>
</dbReference>
<evidence type="ECO:0000313" key="11">
    <source>
        <dbReference type="EMBL" id="KAJ9580675.1"/>
    </source>
</evidence>
<protein>
    <recommendedName>
        <fullName evidence="10">G-protein coupled receptors family 1 profile domain-containing protein</fullName>
    </recommendedName>
</protein>
<dbReference type="SUPFAM" id="SSF52058">
    <property type="entry name" value="L domain-like"/>
    <property type="match status" value="2"/>
</dbReference>
<evidence type="ECO:0000313" key="12">
    <source>
        <dbReference type="Proteomes" id="UP001233999"/>
    </source>
</evidence>
<gene>
    <name evidence="11" type="ORF">L9F63_024142</name>
</gene>
<feature type="transmembrane region" description="Helical" evidence="9">
    <location>
        <begin position="1114"/>
        <end position="1138"/>
    </location>
</feature>
<dbReference type="GO" id="GO:0031012">
    <property type="term" value="C:extracellular matrix"/>
    <property type="evidence" value="ECO:0007669"/>
    <property type="project" value="TreeGrafter"/>
</dbReference>
<keyword evidence="6" id="KW-0677">Repeat</keyword>
<feature type="transmembrane region" description="Helical" evidence="9">
    <location>
        <begin position="873"/>
        <end position="895"/>
    </location>
</feature>
<evidence type="ECO:0000256" key="5">
    <source>
        <dbReference type="ARBA" id="ARBA00022729"/>
    </source>
</evidence>
<proteinExistence type="inferred from homology"/>
<keyword evidence="3" id="KW-0433">Leucine-rich repeat</keyword>
<evidence type="ECO:0000256" key="3">
    <source>
        <dbReference type="ARBA" id="ARBA00022614"/>
    </source>
</evidence>
<feature type="transmembrane region" description="Helical" evidence="9">
    <location>
        <begin position="946"/>
        <end position="964"/>
    </location>
</feature>
<keyword evidence="8 9" id="KW-0472">Membrane</keyword>
<evidence type="ECO:0000256" key="9">
    <source>
        <dbReference type="SAM" id="Phobius"/>
    </source>
</evidence>
<feature type="transmembrane region" description="Helical" evidence="9">
    <location>
        <begin position="907"/>
        <end position="926"/>
    </location>
</feature>
<sequence length="1168" mass="135155">LLMLFTPSRPLECPTQCRCSNYKTWCKHSRLYKLPSQLPDTTELLSIHYDDIKILNRSMVTGCGLRNLTHLELNKIQLQQIEPGSFKHMNLLEKLIITNNNISELHADTFKYLNKLYYLKLEDNHIIHLHARVFLQLPNVRYLYLYEYAKFLATNVSNSVKNNSNCGTLKTPGILDIYNPNYVQMIDLRAFQQHLCSFTEIHISPLSPTYNTKDQFIGAARVTDLILEHFKHKVLTNIFNGLGKLTKLHIISEGLRDIESGTFENLTFLKCLVLSEIRLSAIRSGMFRGLRSLKDLKLEDSKISTLENNGFKGLQSLESLSLYRCLISNIKKDTFIALKNLRELFISSIDLMQIDADSFNGLKKIKIIDISDYSYKYNIISLKNNTFSKLKTLSVVKLFNTKFSLEAGTFTEVRDIQIFSQNMSHKLQNVHYSDIKYEFTLQRVTFVMEATFADIGIKATVKSAQGHQTLQDLQLFVNEETPEVKKQVHDLIANTVNFTQLNQVSTHLNISKHNSVILKENSFFGFPNAKSLVLKNNIMLEMHANAFTQLNSLTSLTIEHNQRVFIDPGGFTGLSNLKELVLYENSKILIQHKWDRDNRTYLNEYEFESTQFEAGLFRGLDNLENLNVHGNTNPYITNRPLSINRGTFQGLYNIIEIYMFYCGIKEIPPGVFGAECVDYFKLSCKNVSEPSPYCNDTHALKTLQRLDLSHNNIQYIHQHAFISCLKLKILNLNHNEMLTLDNTFLLTPALTIFTMNDCNVTKIPNNTFECTPNISVLELTIHYSTPHVTSFLPLKQLKLAHINIYEYNLTCDFYETWLWFEAKHITPYIKYHPGSGIDLYNLKCNRTYQQIQPPNTKVDIHDSLYLKQYIEPIILVVITTSGIVFNGFLLFVSLWNSDMRTKHNSCIVHLSITDTLSLILNLPLSYWNTLQVNWELDELTCKMFMYLKEVTLVASIFSIVALSVERFLVARRWKDLRKACKTDYPIWWLLVMTWVSGIILSFPTYYNASVHTRCLYCPPNNEEYVKRVWIYQFIVHYFLPAVVICALNTLTSRYLRQSIKNMPGIVNDNVRTKNRKTVANIVTILSVIFVFSYLPNFTLRILVSWSVIDIEDALVYSFVSFCLFYCNTLLNPISIFIMSSKYKNYFFKYFPFLSDAGVKISHAAKKTN</sequence>
<reference evidence="11" key="2">
    <citation type="submission" date="2023-05" db="EMBL/GenBank/DDBJ databases">
        <authorList>
            <person name="Fouks B."/>
        </authorList>
    </citation>
    <scope>NUCLEOTIDE SEQUENCE</scope>
    <source>
        <strain evidence="11">Stay&amp;Tobe</strain>
        <tissue evidence="11">Testes</tissue>
    </source>
</reference>
<dbReference type="GO" id="GO:0016020">
    <property type="term" value="C:membrane"/>
    <property type="evidence" value="ECO:0007669"/>
    <property type="project" value="UniProtKB-SubCell"/>
</dbReference>
<keyword evidence="12" id="KW-1185">Reference proteome</keyword>
<organism evidence="11 12">
    <name type="scientific">Diploptera punctata</name>
    <name type="common">Pacific beetle cockroach</name>
    <dbReference type="NCBI Taxonomy" id="6984"/>
    <lineage>
        <taxon>Eukaryota</taxon>
        <taxon>Metazoa</taxon>
        <taxon>Ecdysozoa</taxon>
        <taxon>Arthropoda</taxon>
        <taxon>Hexapoda</taxon>
        <taxon>Insecta</taxon>
        <taxon>Pterygota</taxon>
        <taxon>Neoptera</taxon>
        <taxon>Polyneoptera</taxon>
        <taxon>Dictyoptera</taxon>
        <taxon>Blattodea</taxon>
        <taxon>Blaberoidea</taxon>
        <taxon>Blaberidae</taxon>
        <taxon>Diplopterinae</taxon>
        <taxon>Diploptera</taxon>
    </lineage>
</organism>
<dbReference type="Pfam" id="PF00001">
    <property type="entry name" value="7tm_1"/>
    <property type="match status" value="1"/>
</dbReference>
<dbReference type="Proteomes" id="UP001233999">
    <property type="component" value="Unassembled WGS sequence"/>
</dbReference>
<dbReference type="Gene3D" id="1.20.1070.10">
    <property type="entry name" value="Rhodopsin 7-helix transmembrane proteins"/>
    <property type="match status" value="1"/>
</dbReference>
<dbReference type="InterPro" id="IPR017452">
    <property type="entry name" value="GPCR_Rhodpsn_7TM"/>
</dbReference>
<dbReference type="InterPro" id="IPR001611">
    <property type="entry name" value="Leu-rich_rpt"/>
</dbReference>
<reference evidence="11" key="1">
    <citation type="journal article" date="2023" name="IScience">
        <title>Live-bearing cockroach genome reveals convergent evolutionary mechanisms linked to viviparity in insects and beyond.</title>
        <authorList>
            <person name="Fouks B."/>
            <person name="Harrison M.C."/>
            <person name="Mikhailova A.A."/>
            <person name="Marchal E."/>
            <person name="English S."/>
            <person name="Carruthers M."/>
            <person name="Jennings E.C."/>
            <person name="Chiamaka E.L."/>
            <person name="Frigard R.A."/>
            <person name="Pippel M."/>
            <person name="Attardo G.M."/>
            <person name="Benoit J.B."/>
            <person name="Bornberg-Bauer E."/>
            <person name="Tobe S.S."/>
        </authorList>
    </citation>
    <scope>NUCLEOTIDE SEQUENCE</scope>
    <source>
        <strain evidence="11">Stay&amp;Tobe</strain>
    </source>
</reference>
<dbReference type="InterPro" id="IPR003591">
    <property type="entry name" value="Leu-rich_rpt_typical-subtyp"/>
</dbReference>
<feature type="non-terminal residue" evidence="11">
    <location>
        <position position="1"/>
    </location>
</feature>
<dbReference type="PANTHER" id="PTHR24373">
    <property type="entry name" value="SLIT RELATED LEUCINE-RICH REPEAT NEURONAL PROTEIN"/>
    <property type="match status" value="1"/>
</dbReference>
<feature type="transmembrane region" description="Helical" evidence="9">
    <location>
        <begin position="985"/>
        <end position="1008"/>
    </location>
</feature>
<dbReference type="PRINTS" id="PR00237">
    <property type="entry name" value="GPCRRHODOPSN"/>
</dbReference>
<dbReference type="EMBL" id="JASPKZ010008213">
    <property type="protein sequence ID" value="KAJ9580675.1"/>
    <property type="molecule type" value="Genomic_DNA"/>
</dbReference>
<evidence type="ECO:0000259" key="10">
    <source>
        <dbReference type="PROSITE" id="PS50262"/>
    </source>
</evidence>
<feature type="transmembrane region" description="Helical" evidence="9">
    <location>
        <begin position="1028"/>
        <end position="1050"/>
    </location>
</feature>
<comment type="caution">
    <text evidence="11">The sequence shown here is derived from an EMBL/GenBank/DDBJ whole genome shotgun (WGS) entry which is preliminary data.</text>
</comment>
<dbReference type="Gene3D" id="3.80.10.10">
    <property type="entry name" value="Ribonuclease Inhibitor"/>
    <property type="match status" value="4"/>
</dbReference>
<evidence type="ECO:0000256" key="6">
    <source>
        <dbReference type="ARBA" id="ARBA00022737"/>
    </source>
</evidence>
<evidence type="ECO:0000256" key="1">
    <source>
        <dbReference type="ARBA" id="ARBA00004370"/>
    </source>
</evidence>
<comment type="similarity">
    <text evidence="2">Belongs to the G-protein coupled receptor 1 family.</text>
</comment>
<dbReference type="SMART" id="SM00369">
    <property type="entry name" value="LRR_TYP"/>
    <property type="match status" value="12"/>
</dbReference>
<keyword evidence="7 9" id="KW-1133">Transmembrane helix</keyword>
<dbReference type="CDD" id="cd00637">
    <property type="entry name" value="7tm_classA_rhodopsin-like"/>
    <property type="match status" value="1"/>
</dbReference>
<evidence type="ECO:0000256" key="4">
    <source>
        <dbReference type="ARBA" id="ARBA00022692"/>
    </source>
</evidence>
<comment type="subcellular location">
    <subcellularLocation>
        <location evidence="1">Membrane</location>
    </subcellularLocation>
</comment>
<dbReference type="Pfam" id="PF13855">
    <property type="entry name" value="LRR_8"/>
    <property type="match status" value="3"/>
</dbReference>
<name>A0AAD8E7Z9_DIPPU</name>
<keyword evidence="5" id="KW-0732">Signal</keyword>
<feature type="domain" description="G-protein coupled receptors family 1 profile" evidence="10">
    <location>
        <begin position="885"/>
        <end position="1135"/>
    </location>
</feature>
<feature type="transmembrane region" description="Helical" evidence="9">
    <location>
        <begin position="1077"/>
        <end position="1094"/>
    </location>
</feature>
<dbReference type="PROSITE" id="PS51450">
    <property type="entry name" value="LRR"/>
    <property type="match status" value="1"/>
</dbReference>
<dbReference type="SUPFAM" id="SSF81321">
    <property type="entry name" value="Family A G protein-coupled receptor-like"/>
    <property type="match status" value="1"/>
</dbReference>
<dbReference type="InterPro" id="IPR050328">
    <property type="entry name" value="Dev_Immune_Receptor"/>
</dbReference>
<evidence type="ECO:0000256" key="8">
    <source>
        <dbReference type="ARBA" id="ARBA00023136"/>
    </source>
</evidence>
<dbReference type="PROSITE" id="PS50262">
    <property type="entry name" value="G_PROTEIN_RECEP_F1_2"/>
    <property type="match status" value="1"/>
</dbReference>
<dbReference type="GO" id="GO:0005615">
    <property type="term" value="C:extracellular space"/>
    <property type="evidence" value="ECO:0007669"/>
    <property type="project" value="TreeGrafter"/>
</dbReference>
<accession>A0AAD8E7Z9</accession>
<keyword evidence="4 9" id="KW-0812">Transmembrane</keyword>